<dbReference type="Gene3D" id="1.10.10.10">
    <property type="entry name" value="Winged helix-like DNA-binding domain superfamily/Winged helix DNA-binding domain"/>
    <property type="match status" value="1"/>
</dbReference>
<dbReference type="FunFam" id="1.10.10.10:FF:000001">
    <property type="entry name" value="LysR family transcriptional regulator"/>
    <property type="match status" value="1"/>
</dbReference>
<dbReference type="PANTHER" id="PTHR30346:SF17">
    <property type="entry name" value="LYSR FAMILY TRANSCRIPTIONAL REGULATOR"/>
    <property type="match status" value="1"/>
</dbReference>
<dbReference type="InterPro" id="IPR005119">
    <property type="entry name" value="LysR_subst-bd"/>
</dbReference>
<dbReference type="SUPFAM" id="SSF53850">
    <property type="entry name" value="Periplasmic binding protein-like II"/>
    <property type="match status" value="1"/>
</dbReference>
<dbReference type="Gene3D" id="3.40.190.10">
    <property type="entry name" value="Periplasmic binding protein-like II"/>
    <property type="match status" value="2"/>
</dbReference>
<name>A0A9Q9BLG4_TREDN</name>
<dbReference type="InterPro" id="IPR036388">
    <property type="entry name" value="WH-like_DNA-bd_sf"/>
</dbReference>
<dbReference type="Pfam" id="PF00126">
    <property type="entry name" value="HTH_1"/>
    <property type="match status" value="1"/>
</dbReference>
<evidence type="ECO:0000313" key="7">
    <source>
        <dbReference type="Proteomes" id="UP001056981"/>
    </source>
</evidence>
<dbReference type="Pfam" id="PF03466">
    <property type="entry name" value="LysR_substrate"/>
    <property type="match status" value="1"/>
</dbReference>
<sequence length="288" mass="32865">MELYQLRQLIAFSEYGTLSKAAEMIHTSQPALSRSMQNLERELGVPLFARTKNRIELTETGMLAARYAQAVVSAHNDMVHAVREADRRLRSFSLGSIAPAPMWKLTPIVSKLFISKTILSDLKETEADLICGLDDGTYNMIILLHPIEEIKPDGTPKYICKPFIREELFVLLPISHRLANRKTLQLKDLRGEKILIHNKIGFWYSVCKRKIPDAVFLEQSELSALREIVYASELLSFRTNITNAYDGVPQGKVAVPLSDPEVNVQFWCVCLAERKREYIDLFKLIERS</sequence>
<comment type="similarity">
    <text evidence="1">Belongs to the LysR transcriptional regulatory family.</text>
</comment>
<protein>
    <submittedName>
        <fullName evidence="6">LysR family transcriptional regulator</fullName>
    </submittedName>
</protein>
<keyword evidence="2" id="KW-0805">Transcription regulation</keyword>
<organism evidence="6 7">
    <name type="scientific">Treponema denticola</name>
    <dbReference type="NCBI Taxonomy" id="158"/>
    <lineage>
        <taxon>Bacteria</taxon>
        <taxon>Pseudomonadati</taxon>
        <taxon>Spirochaetota</taxon>
        <taxon>Spirochaetia</taxon>
        <taxon>Spirochaetales</taxon>
        <taxon>Treponemataceae</taxon>
        <taxon>Treponema</taxon>
    </lineage>
</organism>
<dbReference type="Proteomes" id="UP001056981">
    <property type="component" value="Chromosome"/>
</dbReference>
<dbReference type="InterPro" id="IPR000847">
    <property type="entry name" value="LysR_HTH_N"/>
</dbReference>
<dbReference type="GO" id="GO:0003677">
    <property type="term" value="F:DNA binding"/>
    <property type="evidence" value="ECO:0007669"/>
    <property type="project" value="UniProtKB-KW"/>
</dbReference>
<evidence type="ECO:0000256" key="4">
    <source>
        <dbReference type="ARBA" id="ARBA00023163"/>
    </source>
</evidence>
<dbReference type="GO" id="GO:0032993">
    <property type="term" value="C:protein-DNA complex"/>
    <property type="evidence" value="ECO:0007669"/>
    <property type="project" value="TreeGrafter"/>
</dbReference>
<dbReference type="PANTHER" id="PTHR30346">
    <property type="entry name" value="TRANSCRIPTIONAL DUAL REGULATOR HCAR-RELATED"/>
    <property type="match status" value="1"/>
</dbReference>
<evidence type="ECO:0000313" key="6">
    <source>
        <dbReference type="EMBL" id="UTD01137.1"/>
    </source>
</evidence>
<evidence type="ECO:0000256" key="1">
    <source>
        <dbReference type="ARBA" id="ARBA00009437"/>
    </source>
</evidence>
<feature type="domain" description="HTH lysR-type" evidence="5">
    <location>
        <begin position="1"/>
        <end position="58"/>
    </location>
</feature>
<dbReference type="PRINTS" id="PR00039">
    <property type="entry name" value="HTHLYSR"/>
</dbReference>
<evidence type="ECO:0000256" key="3">
    <source>
        <dbReference type="ARBA" id="ARBA00023125"/>
    </source>
</evidence>
<dbReference type="AlphaFoldDB" id="A0A9Q9BLG4"/>
<dbReference type="GO" id="GO:0003700">
    <property type="term" value="F:DNA-binding transcription factor activity"/>
    <property type="evidence" value="ECO:0007669"/>
    <property type="project" value="InterPro"/>
</dbReference>
<reference evidence="6" key="1">
    <citation type="submission" date="2020-04" db="EMBL/GenBank/DDBJ databases">
        <title>Comparative genomics of oral phylogroup-2 Treponema strains.</title>
        <authorList>
            <person name="Zeng H."/>
            <person name="Chan Y.K."/>
            <person name="Watt R.M."/>
        </authorList>
    </citation>
    <scope>NUCLEOTIDE SEQUENCE</scope>
    <source>
        <strain evidence="6">OMZ 905</strain>
    </source>
</reference>
<accession>A0A9Q9BLG4</accession>
<evidence type="ECO:0000259" key="5">
    <source>
        <dbReference type="PROSITE" id="PS50931"/>
    </source>
</evidence>
<evidence type="ECO:0000256" key="2">
    <source>
        <dbReference type="ARBA" id="ARBA00023015"/>
    </source>
</evidence>
<keyword evidence="3" id="KW-0238">DNA-binding</keyword>
<gene>
    <name evidence="6" type="ORF">E4N86_10725</name>
</gene>
<proteinExistence type="inferred from homology"/>
<keyword evidence="4" id="KW-0804">Transcription</keyword>
<dbReference type="PROSITE" id="PS50931">
    <property type="entry name" value="HTH_LYSR"/>
    <property type="match status" value="1"/>
</dbReference>
<dbReference type="EMBL" id="CP051635">
    <property type="protein sequence ID" value="UTD01137.1"/>
    <property type="molecule type" value="Genomic_DNA"/>
</dbReference>
<dbReference type="RefSeq" id="WP_253717351.1">
    <property type="nucleotide sequence ID" value="NZ_CP051522.1"/>
</dbReference>
<dbReference type="SUPFAM" id="SSF46785">
    <property type="entry name" value="Winged helix' DNA-binding domain"/>
    <property type="match status" value="1"/>
</dbReference>
<dbReference type="InterPro" id="IPR036390">
    <property type="entry name" value="WH_DNA-bd_sf"/>
</dbReference>